<dbReference type="Pfam" id="PF00005">
    <property type="entry name" value="ABC_tran"/>
    <property type="match status" value="2"/>
</dbReference>
<reference evidence="6 7" key="1">
    <citation type="journal article" date="2008" name="Int. J. Syst. Evol. Microbiol.">
        <title>Tessaracoccus flavescens sp. nov., isolated from marine sediment.</title>
        <authorList>
            <person name="Lee D.W."/>
            <person name="Lee S.D."/>
        </authorList>
    </citation>
    <scope>NUCLEOTIDE SEQUENCE [LARGE SCALE GENOMIC DNA]</scope>
    <source>
        <strain evidence="6 7">T21</strain>
    </source>
</reference>
<dbReference type="InterPro" id="IPR003593">
    <property type="entry name" value="AAA+_ATPase"/>
</dbReference>
<keyword evidence="7" id="KW-1185">Reference proteome</keyword>
<evidence type="ECO:0000313" key="6">
    <source>
        <dbReference type="EMBL" id="WGT47936.1"/>
    </source>
</evidence>
<evidence type="ECO:0000256" key="2">
    <source>
        <dbReference type="ARBA" id="ARBA00022737"/>
    </source>
</evidence>
<dbReference type="PROSITE" id="PS00211">
    <property type="entry name" value="ABC_TRANSPORTER_1"/>
    <property type="match status" value="1"/>
</dbReference>
<organism evidence="6 7">
    <name type="scientific">Tessaracoccus lacteus</name>
    <dbReference type="NCBI Taxonomy" id="3041766"/>
    <lineage>
        <taxon>Bacteria</taxon>
        <taxon>Bacillati</taxon>
        <taxon>Actinomycetota</taxon>
        <taxon>Actinomycetes</taxon>
        <taxon>Propionibacteriales</taxon>
        <taxon>Propionibacteriaceae</taxon>
        <taxon>Tessaracoccus</taxon>
    </lineage>
</organism>
<evidence type="ECO:0000256" key="1">
    <source>
        <dbReference type="ARBA" id="ARBA00022448"/>
    </source>
</evidence>
<keyword evidence="4 6" id="KW-0067">ATP-binding</keyword>
<dbReference type="GO" id="GO:0005524">
    <property type="term" value="F:ATP binding"/>
    <property type="evidence" value="ECO:0007669"/>
    <property type="project" value="UniProtKB-KW"/>
</dbReference>
<evidence type="ECO:0000256" key="4">
    <source>
        <dbReference type="ARBA" id="ARBA00022840"/>
    </source>
</evidence>
<proteinExistence type="predicted"/>
<dbReference type="InterPro" id="IPR050107">
    <property type="entry name" value="ABC_carbohydrate_import_ATPase"/>
</dbReference>
<dbReference type="RefSeq" id="WP_281145604.1">
    <property type="nucleotide sequence ID" value="NZ_CP123967.1"/>
</dbReference>
<dbReference type="InterPro" id="IPR027417">
    <property type="entry name" value="P-loop_NTPase"/>
</dbReference>
<evidence type="ECO:0000313" key="7">
    <source>
        <dbReference type="Proteomes" id="UP001244136"/>
    </source>
</evidence>
<dbReference type="CDD" id="cd03216">
    <property type="entry name" value="ABC_Carb_Monos_I"/>
    <property type="match status" value="1"/>
</dbReference>
<keyword evidence="3" id="KW-0547">Nucleotide-binding</keyword>
<dbReference type="PANTHER" id="PTHR43790:SF9">
    <property type="entry name" value="GALACTOFURANOSE TRANSPORTER ATP-BINDING PROTEIN YTFR"/>
    <property type="match status" value="1"/>
</dbReference>
<dbReference type="PROSITE" id="PS50893">
    <property type="entry name" value="ABC_TRANSPORTER_2"/>
    <property type="match status" value="2"/>
</dbReference>
<dbReference type="InterPro" id="IPR003439">
    <property type="entry name" value="ABC_transporter-like_ATP-bd"/>
</dbReference>
<keyword evidence="2" id="KW-0677">Repeat</keyword>
<keyword evidence="1" id="KW-0813">Transport</keyword>
<protein>
    <submittedName>
        <fullName evidence="6">Sugar ABC transporter ATP-binding protein</fullName>
    </submittedName>
</protein>
<gene>
    <name evidence="6" type="ORF">QH948_03975</name>
</gene>
<dbReference type="EMBL" id="CP123967">
    <property type="protein sequence ID" value="WGT47936.1"/>
    <property type="molecule type" value="Genomic_DNA"/>
</dbReference>
<dbReference type="CDD" id="cd03215">
    <property type="entry name" value="ABC_Carb_Monos_II"/>
    <property type="match status" value="1"/>
</dbReference>
<sequence length="507" mass="54500">MTQPVLELVGVTVEYPGMLALDGVDIALFPGEVHALLGENGAGKSTVINVLNGVRPIASGEILLDGEPVTLANPAASRAAGIATVFQDIHLSGNLTVAENVMLGHEPRGRFGIDWGATRGAAAEVLSRLGLEDLDLRTRLNALSPSTQQLVAVARAMVGRPRVLLLDEPTSSLAPADVALLFKVLRRLRDDGMAIVFVSHFLEQVFAISDRVTVLRDGRVVAEREADTIDRVELISLMLGRSVDALREIGSERRAHRQDPEGDPVLLAEGLGRSGVFARTDLALYRGEIVGFIGLRGSGRTELARLLAGVTPTSQGTLTIDGRRVRVDSPASGLRHRVVLSAQDRTVDGIIAEMTVADNVVLSLQAMRGWRSRVSRRERAEIVTWARELFGLEQLSPETPAGLLSGGQQQKILLARLLATRPRVLILDEPTRGVDIGSKVAIQRRVAAMVDQGMAVVFISSEFSEVLRLADRIIVLKDRDKVGEISNGPGVTVQTVVEMIASAAEDD</sequence>
<dbReference type="Gene3D" id="3.40.50.300">
    <property type="entry name" value="P-loop containing nucleotide triphosphate hydrolases"/>
    <property type="match status" value="2"/>
</dbReference>
<feature type="domain" description="ABC transporter" evidence="5">
    <location>
        <begin position="6"/>
        <end position="242"/>
    </location>
</feature>
<dbReference type="SUPFAM" id="SSF52540">
    <property type="entry name" value="P-loop containing nucleoside triphosphate hydrolases"/>
    <property type="match status" value="2"/>
</dbReference>
<accession>A0ABY8Q051</accession>
<dbReference type="SMART" id="SM00382">
    <property type="entry name" value="AAA"/>
    <property type="match status" value="2"/>
</dbReference>
<evidence type="ECO:0000259" key="5">
    <source>
        <dbReference type="PROSITE" id="PS50893"/>
    </source>
</evidence>
<dbReference type="PANTHER" id="PTHR43790">
    <property type="entry name" value="CARBOHYDRATE TRANSPORT ATP-BINDING PROTEIN MG119-RELATED"/>
    <property type="match status" value="1"/>
</dbReference>
<evidence type="ECO:0000256" key="3">
    <source>
        <dbReference type="ARBA" id="ARBA00022741"/>
    </source>
</evidence>
<dbReference type="InterPro" id="IPR017871">
    <property type="entry name" value="ABC_transporter-like_CS"/>
</dbReference>
<name>A0ABY8Q051_9ACTN</name>
<feature type="domain" description="ABC transporter" evidence="5">
    <location>
        <begin position="260"/>
        <end position="503"/>
    </location>
</feature>
<dbReference type="Proteomes" id="UP001244136">
    <property type="component" value="Chromosome"/>
</dbReference>